<reference evidence="2 3" key="1">
    <citation type="submission" date="2015-02" db="EMBL/GenBank/DDBJ databases">
        <title>Pseudomonas helleri sp. nov. and Pseudomonas weihenstephanensis sp. nov., isolated from raw cows milk.</title>
        <authorList>
            <person name="von Neubeck M."/>
            <person name="Huptas C."/>
            <person name="Wenning M."/>
            <person name="Scherer S."/>
        </authorList>
    </citation>
    <scope>NUCLEOTIDE SEQUENCE [LARGE SCALE GENOMIC DNA]</scope>
    <source>
        <strain evidence="2 3">DSM 29166</strain>
    </source>
</reference>
<organism evidence="2 3">
    <name type="scientific">Pseudomonas weihenstephanensis</name>
    <dbReference type="NCBI Taxonomy" id="1608994"/>
    <lineage>
        <taxon>Bacteria</taxon>
        <taxon>Pseudomonadati</taxon>
        <taxon>Pseudomonadota</taxon>
        <taxon>Gammaproteobacteria</taxon>
        <taxon>Pseudomonadales</taxon>
        <taxon>Pseudomonadaceae</taxon>
        <taxon>Pseudomonas</taxon>
    </lineage>
</organism>
<dbReference type="RefSeq" id="WP_048363698.1">
    <property type="nucleotide sequence ID" value="NZ_JYLF01000002.1"/>
</dbReference>
<dbReference type="Proteomes" id="UP000036325">
    <property type="component" value="Unassembled WGS sequence"/>
</dbReference>
<sequence>MTRKYAPFSERRYETAEELWLALSPTSKLTEGPENFIYRGQGDASWPLVPSILRPRKQPPIVSYDEMVDASEMVFHELLILSGFAAHCDTIGIAIPNDSQGFRAYAINTQTADQYYKDPSLWPNSHVLDLMAMAQHHGVPTRLLDWTTKPFTALYFAASSAIADYANWVGEKRLAIWAINREQLGLHQQVTLHSSPGSISKHLAAQGGLFTVHPHSGFRSGQFFVQGLEEYFEDIPPSMIKLTLPVFEAVRLLRLCCKAGFSGANVYPTPDGAGRAVLDDLNCEGARRFWNRTEILVRY</sequence>
<comment type="caution">
    <text evidence="2">The sequence shown here is derived from an EMBL/GenBank/DDBJ whole genome shotgun (WGS) entry which is preliminary data.</text>
</comment>
<gene>
    <name evidence="2" type="ORF">TU86_06620</name>
</gene>
<feature type="domain" description="FRG" evidence="1">
    <location>
        <begin position="32"/>
        <end position="177"/>
    </location>
</feature>
<evidence type="ECO:0000313" key="2">
    <source>
        <dbReference type="EMBL" id="KMN15168.1"/>
    </source>
</evidence>
<dbReference type="Pfam" id="PF08867">
    <property type="entry name" value="FRG"/>
    <property type="match status" value="1"/>
</dbReference>
<name>A0A0J6ISC2_9PSED</name>
<dbReference type="OrthoDB" id="9816036at2"/>
<evidence type="ECO:0000313" key="3">
    <source>
        <dbReference type="Proteomes" id="UP000036325"/>
    </source>
</evidence>
<protein>
    <submittedName>
        <fullName evidence="2">FRG domain-containing protein</fullName>
    </submittedName>
</protein>
<dbReference type="InterPro" id="IPR014966">
    <property type="entry name" value="FRG-dom"/>
</dbReference>
<accession>A0A0J6ISC2</accession>
<dbReference type="EMBL" id="JYLF01000002">
    <property type="protein sequence ID" value="KMN15168.1"/>
    <property type="molecule type" value="Genomic_DNA"/>
</dbReference>
<evidence type="ECO:0000259" key="1">
    <source>
        <dbReference type="SMART" id="SM00901"/>
    </source>
</evidence>
<dbReference type="PATRIC" id="fig|1608994.3.peg.1924"/>
<proteinExistence type="predicted"/>
<dbReference type="SMART" id="SM00901">
    <property type="entry name" value="FRG"/>
    <property type="match status" value="1"/>
</dbReference>
<dbReference type="AlphaFoldDB" id="A0A0J6ISC2"/>